<organism evidence="2 3">
    <name type="scientific">Effrenium voratum</name>
    <dbReference type="NCBI Taxonomy" id="2562239"/>
    <lineage>
        <taxon>Eukaryota</taxon>
        <taxon>Sar</taxon>
        <taxon>Alveolata</taxon>
        <taxon>Dinophyceae</taxon>
        <taxon>Suessiales</taxon>
        <taxon>Symbiodiniaceae</taxon>
        <taxon>Effrenium</taxon>
    </lineage>
</organism>
<evidence type="ECO:0000313" key="2">
    <source>
        <dbReference type="EMBL" id="CAJ1407449.1"/>
    </source>
</evidence>
<proteinExistence type="predicted"/>
<name>A0AA36NHX3_9DINO</name>
<accession>A0AA36NHX3</accession>
<protein>
    <submittedName>
        <fullName evidence="2">Uncharacterized protein</fullName>
    </submittedName>
</protein>
<keyword evidence="1" id="KW-0732">Signal</keyword>
<gene>
    <name evidence="2" type="ORF">EVOR1521_LOCUS29142</name>
</gene>
<dbReference type="EMBL" id="CAUJNA010003672">
    <property type="protein sequence ID" value="CAJ1407449.1"/>
    <property type="molecule type" value="Genomic_DNA"/>
</dbReference>
<reference evidence="2" key="1">
    <citation type="submission" date="2023-08" db="EMBL/GenBank/DDBJ databases">
        <authorList>
            <person name="Chen Y."/>
            <person name="Shah S."/>
            <person name="Dougan E. K."/>
            <person name="Thang M."/>
            <person name="Chan C."/>
        </authorList>
    </citation>
    <scope>NUCLEOTIDE SEQUENCE</scope>
</reference>
<dbReference type="AlphaFoldDB" id="A0AA36NHX3"/>
<feature type="chain" id="PRO_5041213340" evidence="1">
    <location>
        <begin position="17"/>
        <end position="139"/>
    </location>
</feature>
<dbReference type="Proteomes" id="UP001178507">
    <property type="component" value="Unassembled WGS sequence"/>
</dbReference>
<comment type="caution">
    <text evidence="2">The sequence shown here is derived from an EMBL/GenBank/DDBJ whole genome shotgun (WGS) entry which is preliminary data.</text>
</comment>
<feature type="signal peptide" evidence="1">
    <location>
        <begin position="1"/>
        <end position="16"/>
    </location>
</feature>
<evidence type="ECO:0000256" key="1">
    <source>
        <dbReference type="SAM" id="SignalP"/>
    </source>
</evidence>
<evidence type="ECO:0000313" key="3">
    <source>
        <dbReference type="Proteomes" id="UP001178507"/>
    </source>
</evidence>
<keyword evidence="3" id="KW-1185">Reference proteome</keyword>
<sequence>MFARVFILAAFPFAAAKGLRGITDVACSGTGLPKAPACYGGSLLVETFHINVLSVDGNVGVVDLKADGAHEGQCNGAQFQHNEGAITIENDSCGLSDLAGYDYTVQYCSDQDHLIVNLVKPVNVRVVLESQTCPPAGEV</sequence>